<proteinExistence type="predicted"/>
<evidence type="ECO:0000256" key="2">
    <source>
        <dbReference type="ARBA" id="ARBA00022801"/>
    </source>
</evidence>
<dbReference type="PANTHER" id="PTHR35372">
    <property type="entry name" value="ATP BINDING PROTEIN-RELATED"/>
    <property type="match status" value="1"/>
</dbReference>
<dbReference type="GO" id="GO:0005524">
    <property type="term" value="F:ATP binding"/>
    <property type="evidence" value="ECO:0007669"/>
    <property type="project" value="UniProtKB-KW"/>
</dbReference>
<dbReference type="NCBIfam" id="TIGR01613">
    <property type="entry name" value="primase_Cterm"/>
    <property type="match status" value="1"/>
</dbReference>
<dbReference type="InterPro" id="IPR027417">
    <property type="entry name" value="P-loop_NTPase"/>
</dbReference>
<dbReference type="InterPro" id="IPR056443">
    <property type="entry name" value="AEP_C962R"/>
</dbReference>
<dbReference type="Pfam" id="PF08707">
    <property type="entry name" value="PriCT_2"/>
    <property type="match status" value="1"/>
</dbReference>
<dbReference type="Pfam" id="PF08706">
    <property type="entry name" value="D5_N"/>
    <property type="match status" value="1"/>
</dbReference>
<dbReference type="Gene3D" id="3.40.50.300">
    <property type="entry name" value="P-loop containing nucleotide triphosphate hydrolases"/>
    <property type="match status" value="1"/>
</dbReference>
<dbReference type="Pfam" id="PF23162">
    <property type="entry name" value="AEP_C962R"/>
    <property type="match status" value="1"/>
</dbReference>
<sequence length="924" mass="108433">MPKAVICDNSNNPLQVLLKEFYQKDKGEFYTHTSIGYPKGVYKIPLSMMDDFYKVYEKVVFHDKIPTYLTEGIRDQRFTPLKIDIDFRYYDSTLKRRYKQEDIIEICKKYMLYLDEYLEEPDKDEREFFILEKPEPSYDVDKKGEKKQNAEGLYRIKDGVHILAPRIISNSKLQLIIRNKIYKDKDIIQMLDKYNFDNGYHDIFDLAVIENNNWQMYGSTKPGKPPYLVKKIVRVWSNKIENVALNKYNNGELIRLLSVRDKDEYSLLKTTKELEIFHDPNDRSSCRPHRMLSKSKKQKHIRKLKQSQLKLVIEYVDCLNVERSKSYREWLEVGWCLHNLHNKDNTLLNKWIEFSKKSDIHSSEAEDSCKEFWSNMCDEGLGIGSLKMWARQDNAPLYDTIVRRDINSHILRASKEKGSSYDIANVLYEMFKDRYVCVSAKDNLWFYYDQSLHRWIKDASGTMLRKRISTDLYQEFSKMGLEKQQQSLEADDQYAELGAKILKVAHSLKSTSSKNNIMSESKELFYDAENSQDKLFLEKLDANAGLLGCNNGVYDLLKEEFRDGRPEDYISINNGINYIPYDPYSQDIIDIHNFIKSIFVIKTVRKYVLRRAGSWLSGSTKDESFDVFSGVGGNGKSKFMELVEQALGKYSVKLPCTLLTGKRAASSSATPELARCKGVRLATLQEPDDGAKINVGIMKELTGGDTIQARALYSDCIDFKPQFKLVLCCNDKPELPSHDEGTWRRVRLTEYRSRFVYEPDLNKPLQFKIDTDLSTKFEGWGEPMLSLLIHYHSEWKKLGLEIPDEILKYTDEYRATNNHFRDFVVEMIEDAPNKESFVTLDELYEVYREWYRENNSDNKCKKRKELRTYLDQKFGEHWRDGTRACNRGYRCIRIIRENLKTDKFKTKLGDDDRIINDTDDELDL</sequence>
<dbReference type="SUPFAM" id="SSF52540">
    <property type="entry name" value="P-loop containing nucleoside triphosphate hydrolases"/>
    <property type="match status" value="1"/>
</dbReference>
<keyword evidence="3" id="KW-0067">ATP-binding</keyword>
<dbReference type="InterPro" id="IPR051620">
    <property type="entry name" value="ORF904-like_C"/>
</dbReference>
<accession>A0A6C0JEY4</accession>
<evidence type="ECO:0000259" key="4">
    <source>
        <dbReference type="PROSITE" id="PS51206"/>
    </source>
</evidence>
<feature type="domain" description="SF3 helicase" evidence="4">
    <location>
        <begin position="586"/>
        <end position="764"/>
    </location>
</feature>
<dbReference type="PANTHER" id="PTHR35372:SF2">
    <property type="entry name" value="SF3 HELICASE DOMAIN-CONTAINING PROTEIN"/>
    <property type="match status" value="1"/>
</dbReference>
<organism evidence="5">
    <name type="scientific">viral metagenome</name>
    <dbReference type="NCBI Taxonomy" id="1070528"/>
    <lineage>
        <taxon>unclassified sequences</taxon>
        <taxon>metagenomes</taxon>
        <taxon>organismal metagenomes</taxon>
    </lineage>
</organism>
<dbReference type="SMART" id="SM00885">
    <property type="entry name" value="D5_N"/>
    <property type="match status" value="1"/>
</dbReference>
<evidence type="ECO:0000313" key="5">
    <source>
        <dbReference type="EMBL" id="QHU03306.1"/>
    </source>
</evidence>
<dbReference type="InterPro" id="IPR014818">
    <property type="entry name" value="Phage/plasmid_primase_P4_C"/>
</dbReference>
<dbReference type="Pfam" id="PF19263">
    <property type="entry name" value="DUF5906"/>
    <property type="match status" value="1"/>
</dbReference>
<dbReference type="EMBL" id="MN740374">
    <property type="protein sequence ID" value="QHU03306.1"/>
    <property type="molecule type" value="Genomic_DNA"/>
</dbReference>
<dbReference type="InterPro" id="IPR014819">
    <property type="entry name" value="PriCT_2"/>
</dbReference>
<dbReference type="GO" id="GO:0016817">
    <property type="term" value="F:hydrolase activity, acting on acid anhydrides"/>
    <property type="evidence" value="ECO:0007669"/>
    <property type="project" value="InterPro"/>
</dbReference>
<dbReference type="AlphaFoldDB" id="A0A6C0JEY4"/>
<dbReference type="InterPro" id="IPR006500">
    <property type="entry name" value="Helicase_put_C_phage/plasmid"/>
</dbReference>
<dbReference type="PROSITE" id="PS51206">
    <property type="entry name" value="SF3_HELICASE_1"/>
    <property type="match status" value="1"/>
</dbReference>
<protein>
    <recommendedName>
        <fullName evidence="4">SF3 helicase domain-containing protein</fullName>
    </recommendedName>
</protein>
<dbReference type="InterPro" id="IPR045455">
    <property type="entry name" value="NrS-1_pol-like_helicase"/>
</dbReference>
<keyword evidence="2" id="KW-0378">Hydrolase</keyword>
<dbReference type="InterPro" id="IPR014015">
    <property type="entry name" value="Helicase_SF3_DNA-vir"/>
</dbReference>
<evidence type="ECO:0000256" key="1">
    <source>
        <dbReference type="ARBA" id="ARBA00022741"/>
    </source>
</evidence>
<name>A0A6C0JEY4_9ZZZZ</name>
<reference evidence="5" key="1">
    <citation type="journal article" date="2020" name="Nature">
        <title>Giant virus diversity and host interactions through global metagenomics.</title>
        <authorList>
            <person name="Schulz F."/>
            <person name="Roux S."/>
            <person name="Paez-Espino D."/>
            <person name="Jungbluth S."/>
            <person name="Walsh D.A."/>
            <person name="Denef V.J."/>
            <person name="McMahon K.D."/>
            <person name="Konstantinidis K.T."/>
            <person name="Eloe-Fadrosh E.A."/>
            <person name="Kyrpides N.C."/>
            <person name="Woyke T."/>
        </authorList>
    </citation>
    <scope>NUCLEOTIDE SEQUENCE</scope>
    <source>
        <strain evidence="5">GVMAG-M-3300026093-6</strain>
    </source>
</reference>
<evidence type="ECO:0000256" key="3">
    <source>
        <dbReference type="ARBA" id="ARBA00022840"/>
    </source>
</evidence>
<keyword evidence="1" id="KW-0547">Nucleotide-binding</keyword>